<dbReference type="RefSeq" id="WP_095901244.1">
    <property type="nucleotide sequence ID" value="NZ_CP022383.1"/>
</dbReference>
<proteinExistence type="predicted"/>
<dbReference type="Proteomes" id="UP000217334">
    <property type="component" value="Chromosome"/>
</dbReference>
<sequence>MAFIDNNATAWGKLEFKFGAPGAGGAMGTVLKTLGIVKEDSFSFETEDGKELKWTAIGGEIIDQMKGEPVVKVKCTVKNLNKALLSEIWDIEESGDKLIIKSFVSTKKFSFSIVPKVSGAEKIDMFYCSVSGKLTYTEDSGYNVEVEITILNGGKGFLSIEKVA</sequence>
<organism evidence="1 2">
    <name type="scientific">Capnocytophaga sputigena</name>
    <dbReference type="NCBI Taxonomy" id="1019"/>
    <lineage>
        <taxon>Bacteria</taxon>
        <taxon>Pseudomonadati</taxon>
        <taxon>Bacteroidota</taxon>
        <taxon>Flavobacteriia</taxon>
        <taxon>Flavobacteriales</taxon>
        <taxon>Flavobacteriaceae</taxon>
        <taxon>Capnocytophaga</taxon>
    </lineage>
</organism>
<evidence type="ECO:0000313" key="2">
    <source>
        <dbReference type="Proteomes" id="UP000217334"/>
    </source>
</evidence>
<accession>A0A250F2G1</accession>
<protein>
    <submittedName>
        <fullName evidence="1">Uncharacterized protein</fullName>
    </submittedName>
</protein>
<gene>
    <name evidence="1" type="ORF">CGC59_06230</name>
</gene>
<name>A0A250F2G1_CAPSP</name>
<dbReference type="AlphaFoldDB" id="A0A250F2G1"/>
<dbReference type="EMBL" id="CP022383">
    <property type="protein sequence ID" value="ATA79301.1"/>
    <property type="molecule type" value="Genomic_DNA"/>
</dbReference>
<reference evidence="2" key="1">
    <citation type="submission" date="2017-06" db="EMBL/GenBank/DDBJ databases">
        <title>Capnocytophaga spp. assemblies.</title>
        <authorList>
            <person name="Gulvik C.A."/>
        </authorList>
    </citation>
    <scope>NUCLEOTIDE SEQUENCE [LARGE SCALE GENOMIC DNA]</scope>
    <source>
        <strain evidence="2">H4486</strain>
    </source>
</reference>
<evidence type="ECO:0000313" key="1">
    <source>
        <dbReference type="EMBL" id="ATA79301.1"/>
    </source>
</evidence>